<dbReference type="WBParaSite" id="SMTH1_7100.1">
    <property type="protein sequence ID" value="SMTH1_7100.1"/>
    <property type="gene ID" value="SMTH1_7100"/>
</dbReference>
<dbReference type="SUPFAM" id="SSF69322">
    <property type="entry name" value="Tricorn protease domain 2"/>
    <property type="match status" value="1"/>
</dbReference>
<evidence type="ECO:0000313" key="5">
    <source>
        <dbReference type="Proteomes" id="UP000050791"/>
    </source>
</evidence>
<dbReference type="InterPro" id="IPR009771">
    <property type="entry name" value="RIC1_C"/>
</dbReference>
<dbReference type="Proteomes" id="UP000050791">
    <property type="component" value="Unassembled WGS sequence"/>
</dbReference>
<protein>
    <recommendedName>
        <fullName evidence="3">Protein RIC1 homolog</fullName>
    </recommendedName>
</protein>
<dbReference type="PANTHER" id="PTHR22746:SF10">
    <property type="entry name" value="GUANINE NUCLEOTIDE EXCHANGE FACTOR SUBUNIT RIC1"/>
    <property type="match status" value="1"/>
</dbReference>
<dbReference type="GO" id="GO:0042147">
    <property type="term" value="P:retrograde transport, endosome to Golgi"/>
    <property type="evidence" value="ECO:0007669"/>
    <property type="project" value="TreeGrafter"/>
</dbReference>
<proteinExistence type="predicted"/>
<reference evidence="6" key="1">
    <citation type="submission" date="2023-11" db="UniProtKB">
        <authorList>
            <consortium name="WormBaseParasite"/>
        </authorList>
    </citation>
    <scope>IDENTIFICATION</scope>
</reference>
<dbReference type="GO" id="GO:0005829">
    <property type="term" value="C:cytosol"/>
    <property type="evidence" value="ECO:0007669"/>
    <property type="project" value="TreeGrafter"/>
</dbReference>
<feature type="domain" description="RIC1 C-terminal alpha solenoid region" evidence="4">
    <location>
        <begin position="872"/>
        <end position="1038"/>
    </location>
</feature>
<dbReference type="GO" id="GO:0000139">
    <property type="term" value="C:Golgi membrane"/>
    <property type="evidence" value="ECO:0007669"/>
    <property type="project" value="TreeGrafter"/>
</dbReference>
<evidence type="ECO:0000256" key="3">
    <source>
        <dbReference type="ARBA" id="ARBA00029879"/>
    </source>
</evidence>
<sequence length="1558" mass="174756">MHYFVGWPSVLESYCKLGEVFAVCSSEDGETSIVCTSSDVVVFHLKFLCAIAHFSRSNLCLTENGLTSSAVLKWDSSKILLCVSRTFSIIFFPKTDKGTVLIYSVKNLQSVCQSLDPDSVPGPPIEIFFLKAIRVAECKCSVFSLGEAVIVATEKGGLIKLLWDGSYYGESINLRSINLPRDIKSFSDKNSEEQVYCKTVEWAPTFGGAFALFSSGHIALFVSLGAVANQTDIEVILVENVGHPTCTAVNNRFRTLAVGTESNEVLLYKMDETSGVLKIKNTLRISGRESSYTIEEVGPVSEISWSPDGYTLAVVWLRSGWSLWSVFGALLYTSLSENLSQFGKINVSNLSWAHHGYNIVGLLTLSNVTEISGVANTDSFVSEKVSTKDTAKEGKSQFISDGLGCPSQNSSYLVVFHLARSSITANPTSDNHLHIVLQTTDRIIVTNKDLLTSRMQTENLLIPKQYINSNWPVRYVAVSTDGKKIAVSGRNGFIHYNTDSQRWHVFGNIKQENSLHVFGGMAWWKQYICLTCFTENYGTSEVRVYSSDHKLDNQFSSICDLPSLTLPVIVDNFENLFLVLTNDGCLQIFGLSESVSSKSTVTVSPFKAVNLTDIVIFPACVVRICFTTLKSNAPFTRTTTSGSNLFRNFDPGLCSVESLVMNYSGDVFMLQRSFLDFTPKSHSGTPEEINQQNMVVFDQLLSFGTPLLVASEIEILWSTSCFTTITSQADNDRLSSLNVIDANAYTKDSLWLYSGATGLSVWLPLPQVPSSLAFSFNYESVRSDTNHKFSSDHDSSSVLNYDYRRIMLSFELGGDLYPLSICFQEGLLVGVLNEFHRCWNKSLVHCKEDISSDLFALFPCGTLLIKIQVALHHIIRQLLKKNLGIHAFQMSLAYQHLPYFPRILELLLHEVLEVEAASKIPTPDPLLPQVVAFIQEFSDFLEILAHCSRKTDVTWWPHLFITIGRKPKDLFELCLENNKLETAASFLILLQTSEPLSVSWECALTLFRASLQSMNWNLIRDLLRFLCAIDPTEYSSSDEHSRKKDFNKSHNMYFNPCNHLKNLSNLDNDHMQLKAGPEESINKVVWYGGMSKYRPTRVPIELLDLGNDQIKDLCNRIEISSDSSVTHIQKPSSTLRNQLEQLLFRVAVDYFSQGYLKRASQLVTNIPEIFNDGFSTGHTNVLQMWLNKNIYNIQPEPNWPQVFLNLLKEFNLVVVDSNRSGGIYSCSTSPNEPLLNSSIMVQIDNTFSESSPFNFDFRSTFDKGTLCQLRYLLNQLTLARSKEWICLISLLCLDRDAFLRSFSMAFNWTMFSDYSEIHQNVSATDLCLKKLITGLSEIKQWSHGKIPAYYYFLESCEPHMKVILEKMYQISDEKNKVPMASTFSGNTLIEDDIVNEIQKKQMMELKSSSVSSITDTYQYSKACQLNLGQDCLISLKVAKVSPSLLDLTLSSAMDEAVVLKNNPVDRSGLLDSHHTSLNNSSCSTPIILSNEAAITKHWTSSYPDRWKSVDDPGPLGRLVVLNLNETDNSNKNEYLFDGTAENFAVGSLHTEQRTCSVM</sequence>
<evidence type="ECO:0000259" key="4">
    <source>
        <dbReference type="Pfam" id="PF07064"/>
    </source>
</evidence>
<evidence type="ECO:0000256" key="2">
    <source>
        <dbReference type="ARBA" id="ARBA00023136"/>
    </source>
</evidence>
<name>A0AA85BR54_9TREM</name>
<dbReference type="GO" id="GO:0034066">
    <property type="term" value="C:Ric1-Rgp1 guanyl-nucleotide exchange factor complex"/>
    <property type="evidence" value="ECO:0007669"/>
    <property type="project" value="InterPro"/>
</dbReference>
<dbReference type="GO" id="GO:0006886">
    <property type="term" value="P:intracellular protein transport"/>
    <property type="evidence" value="ECO:0007669"/>
    <property type="project" value="InterPro"/>
</dbReference>
<dbReference type="Gene3D" id="2.130.10.10">
    <property type="entry name" value="YVTN repeat-like/Quinoprotein amine dehydrogenase"/>
    <property type="match status" value="1"/>
</dbReference>
<keyword evidence="2" id="KW-0472">Membrane</keyword>
<organism evidence="5 6">
    <name type="scientific">Schistosoma mattheei</name>
    <dbReference type="NCBI Taxonomy" id="31246"/>
    <lineage>
        <taxon>Eukaryota</taxon>
        <taxon>Metazoa</taxon>
        <taxon>Spiralia</taxon>
        <taxon>Lophotrochozoa</taxon>
        <taxon>Platyhelminthes</taxon>
        <taxon>Trematoda</taxon>
        <taxon>Digenea</taxon>
        <taxon>Strigeidida</taxon>
        <taxon>Schistosomatoidea</taxon>
        <taxon>Schistosomatidae</taxon>
        <taxon>Schistosoma</taxon>
    </lineage>
</organism>
<dbReference type="PANTHER" id="PTHR22746">
    <property type="entry name" value="RAB6A-GEF COMPLEX PARTNER PROTEIN 1"/>
    <property type="match status" value="1"/>
</dbReference>
<dbReference type="InterPro" id="IPR040096">
    <property type="entry name" value="Ric1"/>
</dbReference>
<evidence type="ECO:0000256" key="1">
    <source>
        <dbReference type="ARBA" id="ARBA00004370"/>
    </source>
</evidence>
<dbReference type="InterPro" id="IPR015943">
    <property type="entry name" value="WD40/YVTN_repeat-like_dom_sf"/>
</dbReference>
<comment type="subcellular location">
    <subcellularLocation>
        <location evidence="1">Membrane</location>
    </subcellularLocation>
</comment>
<accession>A0AA85BR54</accession>
<evidence type="ECO:0000313" key="6">
    <source>
        <dbReference type="WBParaSite" id="SMTH1_7100.1"/>
    </source>
</evidence>
<dbReference type="Pfam" id="PF07064">
    <property type="entry name" value="RIC1"/>
    <property type="match status" value="1"/>
</dbReference>
<dbReference type="Pfam" id="PF25440">
    <property type="entry name" value="Beta-prop_RIC1_2nd"/>
    <property type="match status" value="1"/>
</dbReference>